<sequence>MPPAESSELLVISAAAVLPEAVGELTVQITDGVPELVLTGGPVFPQNLTVLDASGRRIATYVVTPQAVPEVESWIVESDRLRDVSELYDGLHIQIDVSPYIG</sequence>
<accession>A0A5N0E744</accession>
<dbReference type="AlphaFoldDB" id="A0A5N0E744"/>
<evidence type="ECO:0000313" key="1">
    <source>
        <dbReference type="EMBL" id="KAA8884239.1"/>
    </source>
</evidence>
<keyword evidence="2" id="KW-1185">Reference proteome</keyword>
<gene>
    <name evidence="1" type="ORF">F3087_34000</name>
</gene>
<dbReference type="RefSeq" id="WP_150406218.1">
    <property type="nucleotide sequence ID" value="NZ_VXLC01000021.1"/>
</dbReference>
<proteinExistence type="predicted"/>
<dbReference type="EMBL" id="VXLC01000021">
    <property type="protein sequence ID" value="KAA8884239.1"/>
    <property type="molecule type" value="Genomic_DNA"/>
</dbReference>
<comment type="caution">
    <text evidence="1">The sequence shown here is derived from an EMBL/GenBank/DDBJ whole genome shotgun (WGS) entry which is preliminary data.</text>
</comment>
<name>A0A5N0E744_9NOCA</name>
<dbReference type="Proteomes" id="UP000323876">
    <property type="component" value="Unassembled WGS sequence"/>
</dbReference>
<organism evidence="1 2">
    <name type="scientific">Nocardia colli</name>
    <dbReference type="NCBI Taxonomy" id="2545717"/>
    <lineage>
        <taxon>Bacteria</taxon>
        <taxon>Bacillati</taxon>
        <taxon>Actinomycetota</taxon>
        <taxon>Actinomycetes</taxon>
        <taxon>Mycobacteriales</taxon>
        <taxon>Nocardiaceae</taxon>
        <taxon>Nocardia</taxon>
    </lineage>
</organism>
<evidence type="ECO:0000313" key="2">
    <source>
        <dbReference type="Proteomes" id="UP000323876"/>
    </source>
</evidence>
<protein>
    <submittedName>
        <fullName evidence="1">Uncharacterized protein</fullName>
    </submittedName>
</protein>
<reference evidence="1 2" key="1">
    <citation type="submission" date="2019-09" db="EMBL/GenBank/DDBJ databases">
        <authorList>
            <person name="Wang X."/>
        </authorList>
    </citation>
    <scope>NUCLEOTIDE SEQUENCE [LARGE SCALE GENOMIC DNA]</scope>
    <source>
        <strain evidence="1 2">CICC 11023</strain>
    </source>
</reference>